<evidence type="ECO:0000313" key="3">
    <source>
        <dbReference type="EnsemblMetazoa" id="ASIC014036-PA"/>
    </source>
</evidence>
<dbReference type="Proteomes" id="UP000030765">
    <property type="component" value="Unassembled WGS sequence"/>
</dbReference>
<dbReference type="EMBL" id="KE525314">
    <property type="protein sequence ID" value="KFB46064.1"/>
    <property type="molecule type" value="Genomic_DNA"/>
</dbReference>
<dbReference type="EMBL" id="ATLV01021162">
    <property type="status" value="NOT_ANNOTATED_CDS"/>
    <property type="molecule type" value="Genomic_DNA"/>
</dbReference>
<name>A0A084W770_ANOSI</name>
<dbReference type="VEuPathDB" id="VectorBase:ASIC014036"/>
<keyword evidence="4" id="KW-1185">Reference proteome</keyword>
<evidence type="ECO:0000313" key="4">
    <source>
        <dbReference type="Proteomes" id="UP000030765"/>
    </source>
</evidence>
<accession>A0A084W770</accession>
<dbReference type="EnsemblMetazoa" id="ASIC014036-RA">
    <property type="protein sequence ID" value="ASIC014036-PA"/>
    <property type="gene ID" value="ASIC014036"/>
</dbReference>
<feature type="region of interest" description="Disordered" evidence="1">
    <location>
        <begin position="58"/>
        <end position="81"/>
    </location>
</feature>
<gene>
    <name evidence="2" type="ORF">ZHAS_00014036</name>
</gene>
<reference evidence="2 4" key="1">
    <citation type="journal article" date="2014" name="BMC Genomics">
        <title>Genome sequence of Anopheles sinensis provides insight into genetics basis of mosquito competence for malaria parasites.</title>
        <authorList>
            <person name="Zhou D."/>
            <person name="Zhang D."/>
            <person name="Ding G."/>
            <person name="Shi L."/>
            <person name="Hou Q."/>
            <person name="Ye Y."/>
            <person name="Xu Y."/>
            <person name="Zhou H."/>
            <person name="Xiong C."/>
            <person name="Li S."/>
            <person name="Yu J."/>
            <person name="Hong S."/>
            <person name="Yu X."/>
            <person name="Zou P."/>
            <person name="Chen C."/>
            <person name="Chang X."/>
            <person name="Wang W."/>
            <person name="Lv Y."/>
            <person name="Sun Y."/>
            <person name="Ma L."/>
            <person name="Shen B."/>
            <person name="Zhu C."/>
        </authorList>
    </citation>
    <scope>NUCLEOTIDE SEQUENCE [LARGE SCALE GENOMIC DNA]</scope>
</reference>
<protein>
    <submittedName>
        <fullName evidence="2 3">Sodium/hydrogen exchanger 3</fullName>
    </submittedName>
</protein>
<organism evidence="2">
    <name type="scientific">Anopheles sinensis</name>
    <name type="common">Mosquito</name>
    <dbReference type="NCBI Taxonomy" id="74873"/>
    <lineage>
        <taxon>Eukaryota</taxon>
        <taxon>Metazoa</taxon>
        <taxon>Ecdysozoa</taxon>
        <taxon>Arthropoda</taxon>
        <taxon>Hexapoda</taxon>
        <taxon>Insecta</taxon>
        <taxon>Pterygota</taxon>
        <taxon>Neoptera</taxon>
        <taxon>Endopterygota</taxon>
        <taxon>Diptera</taxon>
        <taxon>Nematocera</taxon>
        <taxon>Culicoidea</taxon>
        <taxon>Culicidae</taxon>
        <taxon>Anophelinae</taxon>
        <taxon>Anopheles</taxon>
    </lineage>
</organism>
<reference evidence="3" key="2">
    <citation type="submission" date="2020-05" db="UniProtKB">
        <authorList>
            <consortium name="EnsemblMetazoa"/>
        </authorList>
    </citation>
    <scope>IDENTIFICATION</scope>
</reference>
<evidence type="ECO:0000313" key="2">
    <source>
        <dbReference type="EMBL" id="KFB46064.1"/>
    </source>
</evidence>
<evidence type="ECO:0000256" key="1">
    <source>
        <dbReference type="SAM" id="MobiDB-lite"/>
    </source>
</evidence>
<sequence>MGERKEKIVRLFGAVQAPFPTPSTGPRGGKGIKRLELEISLEIDHGAIAHWRVQKVSRPFPSASRRSPPPPSEGPGVYRGHVRMQIDHRSRRERKVKKHPRANALFRTRRTLLDSDVYVCLDRSRWLATIFPPGWGVWGPGKSP</sequence>
<dbReference type="AlphaFoldDB" id="A0A084W770"/>
<proteinExistence type="predicted"/>